<dbReference type="Proteomes" id="UP000190166">
    <property type="component" value="Unassembled WGS sequence"/>
</dbReference>
<organism evidence="3 4">
    <name type="scientific">Chitinophaga ginsengisegetis</name>
    <dbReference type="NCBI Taxonomy" id="393003"/>
    <lineage>
        <taxon>Bacteria</taxon>
        <taxon>Pseudomonadati</taxon>
        <taxon>Bacteroidota</taxon>
        <taxon>Chitinophagia</taxon>
        <taxon>Chitinophagales</taxon>
        <taxon>Chitinophagaceae</taxon>
        <taxon>Chitinophaga</taxon>
    </lineage>
</organism>
<evidence type="ECO:0000313" key="4">
    <source>
        <dbReference type="Proteomes" id="UP000190166"/>
    </source>
</evidence>
<dbReference type="AlphaFoldDB" id="A0A1T5P799"/>
<feature type="signal peptide" evidence="1">
    <location>
        <begin position="1"/>
        <end position="20"/>
    </location>
</feature>
<protein>
    <submittedName>
        <fullName evidence="3">IPT/TIG domain-containing protein</fullName>
    </submittedName>
</protein>
<dbReference type="RefSeq" id="WP_079471386.1">
    <property type="nucleotide sequence ID" value="NZ_FUZZ01000003.1"/>
</dbReference>
<dbReference type="PROSITE" id="PS51257">
    <property type="entry name" value="PROKAR_LIPOPROTEIN"/>
    <property type="match status" value="1"/>
</dbReference>
<keyword evidence="4" id="KW-1185">Reference proteome</keyword>
<keyword evidence="1" id="KW-0732">Signal</keyword>
<dbReference type="Pfam" id="PF01833">
    <property type="entry name" value="TIG"/>
    <property type="match status" value="1"/>
</dbReference>
<dbReference type="SUPFAM" id="SSF81296">
    <property type="entry name" value="E set domains"/>
    <property type="match status" value="1"/>
</dbReference>
<dbReference type="EMBL" id="FUZZ01000003">
    <property type="protein sequence ID" value="SKD08159.1"/>
    <property type="molecule type" value="Genomic_DNA"/>
</dbReference>
<dbReference type="Gene3D" id="2.60.40.10">
    <property type="entry name" value="Immunoglobulins"/>
    <property type="match status" value="1"/>
</dbReference>
<evidence type="ECO:0000313" key="3">
    <source>
        <dbReference type="EMBL" id="SKD08159.1"/>
    </source>
</evidence>
<proteinExistence type="predicted"/>
<dbReference type="STRING" id="393003.SAMN05660461_4111"/>
<dbReference type="InterPro" id="IPR014756">
    <property type="entry name" value="Ig_E-set"/>
</dbReference>
<dbReference type="InterPro" id="IPR013783">
    <property type="entry name" value="Ig-like_fold"/>
</dbReference>
<name>A0A1T5P799_9BACT</name>
<accession>A0A1T5P799</accession>
<reference evidence="3 4" key="1">
    <citation type="submission" date="2017-02" db="EMBL/GenBank/DDBJ databases">
        <authorList>
            <person name="Peterson S.W."/>
        </authorList>
    </citation>
    <scope>NUCLEOTIDE SEQUENCE [LARGE SCALE GENOMIC DNA]</scope>
    <source>
        <strain evidence="3 4">DSM 18108</strain>
    </source>
</reference>
<evidence type="ECO:0000259" key="2">
    <source>
        <dbReference type="Pfam" id="PF01833"/>
    </source>
</evidence>
<sequence length="114" mass="12164">MTQFKLFVTALMLLIMAMTACSPNSTENTAEVVTVEGHAGNFLLIKGHGFSEDLHENKVNFGNVPAQILRADGNSLLVQVPVQKATTVPVVVAVGDNVSNAMLFAYHPKLVAAK</sequence>
<dbReference type="InterPro" id="IPR002909">
    <property type="entry name" value="IPT_dom"/>
</dbReference>
<gene>
    <name evidence="3" type="ORF">SAMN05660461_4111</name>
</gene>
<feature type="chain" id="PRO_5012617461" evidence="1">
    <location>
        <begin position="21"/>
        <end position="114"/>
    </location>
</feature>
<feature type="domain" description="IPT/TIG" evidence="2">
    <location>
        <begin position="39"/>
        <end position="106"/>
    </location>
</feature>
<evidence type="ECO:0000256" key="1">
    <source>
        <dbReference type="SAM" id="SignalP"/>
    </source>
</evidence>